<protein>
    <submittedName>
        <fullName evidence="1">Uncharacterized protein</fullName>
    </submittedName>
</protein>
<evidence type="ECO:0000313" key="1">
    <source>
        <dbReference type="EMBL" id="NIZ69247.1"/>
    </source>
</evidence>
<accession>A0A968KWI0</accession>
<sequence length="635" mass="74743">MQSRALVEAYFLQLTDIQLRNLARHYLYTEDKILPNQEIARKLIAWLLDEQHQRQLVALLDDQDRFVLQALETLHQLPLEYQQNQHLLKALLYPLKRQTIAFALQNLRERLWIIDPEYCTYPLINPLLKPIILPDLEQSTLFTTLPHQEENLTPQFTPALIHAILTIYNQPDKEKITEELQAHFSSSLQRPLIDLLLQLCYTTNLINPDHSLNLPKLIAISHLDLLQQTALFYAHLLYDYAPELDRLALQRLLLLLFQEKNLLHHESFIRLYAMHLEYFKVKEMQALIPALEHFFLIRKSETHPHYYQSLNLNNSYTPIRIEGNLTFFYSFEQPLQWQLILTSTLIHYDIFSTYALDKDRFIQANQQQHDPQALFNFFADATQTPENFKQTLHFWLEESTSLQLYHGYLLQLHKSLSHLLQNQLFLQRFVNKVISEEFILLKDAPCKEFYHFIHTLGLPKPTLIQGETHPHIIQTPAPAEQSILPTHLLKSLISHTSDLPQRVEPISKSKNKKDSINIPVHHADNPIQQLYIERKLIISAEQLMRLSTFRQQASGIDYHAKVRLVELAIKEERDLLLQINNNGEIVEHYLMPLHFDKKATQQIKAYDYRHKAKIIFHINAITHLDVVERSLLTTK</sequence>
<evidence type="ECO:0000313" key="2">
    <source>
        <dbReference type="Proteomes" id="UP000778951"/>
    </source>
</evidence>
<reference evidence="1" key="1">
    <citation type="submission" date="2020-03" db="EMBL/GenBank/DDBJ databases">
        <title>Spirochaetal bacteria isolated from arthropods constitute a novel genus Entomospira genus novum within the order Spirochaetales.</title>
        <authorList>
            <person name="Grana-Miraglia L."/>
            <person name="Sikutova S."/>
            <person name="Fingerle V."/>
            <person name="Sing A."/>
            <person name="Castillo-Ramirez S."/>
            <person name="Margos G."/>
            <person name="Rudolf I."/>
        </authorList>
    </citation>
    <scope>NUCLEOTIDE SEQUENCE</scope>
    <source>
        <strain evidence="1">BR149</strain>
    </source>
</reference>
<organism evidence="1 2">
    <name type="scientific">Entomospira culicis</name>
    <dbReference type="NCBI Taxonomy" id="2719989"/>
    <lineage>
        <taxon>Bacteria</taxon>
        <taxon>Pseudomonadati</taxon>
        <taxon>Spirochaetota</taxon>
        <taxon>Spirochaetia</taxon>
        <taxon>Spirochaetales</taxon>
        <taxon>Spirochaetaceae</taxon>
        <taxon>Entomospira</taxon>
    </lineage>
</organism>
<dbReference type="AlphaFoldDB" id="A0A968KWI0"/>
<keyword evidence="2" id="KW-1185">Reference proteome</keyword>
<dbReference type="Proteomes" id="UP000778951">
    <property type="component" value="Unassembled WGS sequence"/>
</dbReference>
<gene>
    <name evidence="1" type="ORF">HCT48_03335</name>
</gene>
<comment type="caution">
    <text evidence="1">The sequence shown here is derived from an EMBL/GenBank/DDBJ whole genome shotgun (WGS) entry which is preliminary data.</text>
</comment>
<dbReference type="RefSeq" id="WP_167695342.1">
    <property type="nucleotide sequence ID" value="NZ_CP118181.1"/>
</dbReference>
<dbReference type="EMBL" id="JAATLM010000001">
    <property type="protein sequence ID" value="NIZ69247.1"/>
    <property type="molecule type" value="Genomic_DNA"/>
</dbReference>
<proteinExistence type="predicted"/>
<name>A0A968KWI0_9SPIO</name>